<dbReference type="SUPFAM" id="SSF52266">
    <property type="entry name" value="SGNH hydrolase"/>
    <property type="match status" value="1"/>
</dbReference>
<keyword evidence="2" id="KW-0378">Hydrolase</keyword>
<evidence type="ECO:0000313" key="3">
    <source>
        <dbReference type="EMBL" id="GAA3974126.1"/>
    </source>
</evidence>
<name>A0ABP7PZQ3_9SPHI</name>
<keyword evidence="4" id="KW-1185">Reference proteome</keyword>
<sequence length="266" mass="30527">MNKNRRFTLIGFCFLCFLSLSAFLFKSRPVHVYLIGDSTVADYTQESDYLQKKYPITGWGQVFQQFLYRDSLKKLNRLIKSDTVLVIDKAKGGRSTRTFFEEGRWQEVKSALHKNDLVLIQFGHNDAAKDKAERYVDIPGYKNFLRMYVKESRDKGAFPVLITPVTRNYPWKDGVLGSAHGDYPQAVKDVANELNVPVIDLTTLSATFFTQKGQDFVSKNYFMNLDSGKYEAYPKGQKDNTHFQPEGAKAVARLVYLSLIELNKKK</sequence>
<evidence type="ECO:0000256" key="1">
    <source>
        <dbReference type="ARBA" id="ARBA00008668"/>
    </source>
</evidence>
<protein>
    <submittedName>
        <fullName evidence="3">Rhamnogalacturonan acetylesterase</fullName>
    </submittedName>
</protein>
<dbReference type="Proteomes" id="UP001501081">
    <property type="component" value="Unassembled WGS sequence"/>
</dbReference>
<organism evidence="3 4">
    <name type="scientific">Pedobacter ginsengiterrae</name>
    <dbReference type="NCBI Taxonomy" id="871696"/>
    <lineage>
        <taxon>Bacteria</taxon>
        <taxon>Pseudomonadati</taxon>
        <taxon>Bacteroidota</taxon>
        <taxon>Sphingobacteriia</taxon>
        <taxon>Sphingobacteriales</taxon>
        <taxon>Sphingobacteriaceae</taxon>
        <taxon>Pedobacter</taxon>
    </lineage>
</organism>
<comment type="caution">
    <text evidence="3">The sequence shown here is derived from an EMBL/GenBank/DDBJ whole genome shotgun (WGS) entry which is preliminary data.</text>
</comment>
<dbReference type="RefSeq" id="WP_344768050.1">
    <property type="nucleotide sequence ID" value="NZ_BAABAK010000015.1"/>
</dbReference>
<dbReference type="PANTHER" id="PTHR43695:SF1">
    <property type="entry name" value="RHAMNOGALACTURONAN ACETYLESTERASE"/>
    <property type="match status" value="1"/>
</dbReference>
<dbReference type="InterPro" id="IPR037459">
    <property type="entry name" value="RhgT-like"/>
</dbReference>
<proteinExistence type="inferred from homology"/>
<dbReference type="Gene3D" id="3.40.50.1110">
    <property type="entry name" value="SGNH hydrolase"/>
    <property type="match status" value="1"/>
</dbReference>
<dbReference type="InterPro" id="IPR001087">
    <property type="entry name" value="GDSL"/>
</dbReference>
<evidence type="ECO:0000256" key="2">
    <source>
        <dbReference type="ARBA" id="ARBA00022801"/>
    </source>
</evidence>
<dbReference type="CDD" id="cd01821">
    <property type="entry name" value="Rhamnogalacturan_acetylesterase_like"/>
    <property type="match status" value="1"/>
</dbReference>
<comment type="similarity">
    <text evidence="1">Belongs to the 'GDSL' lipolytic enzyme family.</text>
</comment>
<evidence type="ECO:0000313" key="4">
    <source>
        <dbReference type="Proteomes" id="UP001501081"/>
    </source>
</evidence>
<dbReference type="PANTHER" id="PTHR43695">
    <property type="entry name" value="PUTATIVE (AFU_ORTHOLOGUE AFUA_2G17250)-RELATED"/>
    <property type="match status" value="1"/>
</dbReference>
<reference evidence="4" key="1">
    <citation type="journal article" date="2019" name="Int. J. Syst. Evol. Microbiol.">
        <title>The Global Catalogue of Microorganisms (GCM) 10K type strain sequencing project: providing services to taxonomists for standard genome sequencing and annotation.</title>
        <authorList>
            <consortium name="The Broad Institute Genomics Platform"/>
            <consortium name="The Broad Institute Genome Sequencing Center for Infectious Disease"/>
            <person name="Wu L."/>
            <person name="Ma J."/>
        </authorList>
    </citation>
    <scope>NUCLEOTIDE SEQUENCE [LARGE SCALE GENOMIC DNA]</scope>
    <source>
        <strain evidence="4">JCM 17338</strain>
    </source>
</reference>
<dbReference type="EMBL" id="BAABAK010000015">
    <property type="protein sequence ID" value="GAA3974126.1"/>
    <property type="molecule type" value="Genomic_DNA"/>
</dbReference>
<gene>
    <name evidence="3" type="primary">rhgT</name>
    <name evidence="3" type="ORF">GCM10022246_28070</name>
</gene>
<dbReference type="InterPro" id="IPR036514">
    <property type="entry name" value="SGNH_hydro_sf"/>
</dbReference>
<accession>A0ABP7PZQ3</accession>
<dbReference type="Pfam" id="PF00657">
    <property type="entry name" value="Lipase_GDSL"/>
    <property type="match status" value="1"/>
</dbReference>